<reference evidence="2 3" key="1">
    <citation type="submission" date="2014-06" db="EMBL/GenBank/DDBJ databases">
        <title>Evolutionary Origins and Diversification of the Mycorrhizal Mutualists.</title>
        <authorList>
            <consortium name="DOE Joint Genome Institute"/>
            <consortium name="Mycorrhizal Genomics Consortium"/>
            <person name="Kohler A."/>
            <person name="Kuo A."/>
            <person name="Nagy L.G."/>
            <person name="Floudas D."/>
            <person name="Copeland A."/>
            <person name="Barry K.W."/>
            <person name="Cichocki N."/>
            <person name="Veneault-Fourrey C."/>
            <person name="LaButti K."/>
            <person name="Lindquist E.A."/>
            <person name="Lipzen A."/>
            <person name="Lundell T."/>
            <person name="Morin E."/>
            <person name="Murat C."/>
            <person name="Riley R."/>
            <person name="Ohm R."/>
            <person name="Sun H."/>
            <person name="Tunlid A."/>
            <person name="Henrissat B."/>
            <person name="Grigoriev I.V."/>
            <person name="Hibbett D.S."/>
            <person name="Martin F."/>
        </authorList>
    </citation>
    <scope>NUCLEOTIDE SEQUENCE [LARGE SCALE GENOMIC DNA]</scope>
    <source>
        <strain evidence="2 3">SS14</strain>
    </source>
</reference>
<proteinExistence type="predicted"/>
<dbReference type="AlphaFoldDB" id="A0A0C9TL22"/>
<organism evidence="2 3">
    <name type="scientific">Sphaerobolus stellatus (strain SS14)</name>
    <dbReference type="NCBI Taxonomy" id="990650"/>
    <lineage>
        <taxon>Eukaryota</taxon>
        <taxon>Fungi</taxon>
        <taxon>Dikarya</taxon>
        <taxon>Basidiomycota</taxon>
        <taxon>Agaricomycotina</taxon>
        <taxon>Agaricomycetes</taxon>
        <taxon>Phallomycetidae</taxon>
        <taxon>Geastrales</taxon>
        <taxon>Sphaerobolaceae</taxon>
        <taxon>Sphaerobolus</taxon>
    </lineage>
</organism>
<gene>
    <name evidence="2" type="ORF">M422DRAFT_187007</name>
</gene>
<dbReference type="InterPro" id="IPR054722">
    <property type="entry name" value="PolX-like_BBD"/>
</dbReference>
<protein>
    <recommendedName>
        <fullName evidence="1">Retrovirus-related Pol polyprotein from transposon TNT 1-94-like beta-barrel domain-containing protein</fullName>
    </recommendedName>
</protein>
<dbReference type="Proteomes" id="UP000054279">
    <property type="component" value="Unassembled WGS sequence"/>
</dbReference>
<accession>A0A0C9TL22</accession>
<dbReference type="EMBL" id="KN837260">
    <property type="protein sequence ID" value="KIJ30503.1"/>
    <property type="molecule type" value="Genomic_DNA"/>
</dbReference>
<dbReference type="Pfam" id="PF22936">
    <property type="entry name" value="Pol_BBD"/>
    <property type="match status" value="1"/>
</dbReference>
<name>A0A0C9TL22_SPHS4</name>
<feature type="domain" description="Retrovirus-related Pol polyprotein from transposon TNT 1-94-like beta-barrel" evidence="1">
    <location>
        <begin position="1"/>
        <end position="71"/>
    </location>
</feature>
<evidence type="ECO:0000259" key="1">
    <source>
        <dbReference type="Pfam" id="PF22936"/>
    </source>
</evidence>
<keyword evidence="3" id="KW-1185">Reference proteome</keyword>
<sequence>MTPHQEWFHQYQPYMVPVQLANGVTIKSAGVGTVIFKPKGTKVHSIEFSRVLHVPQLQSNLLSVLYLTQKKSLAVTIVKDKLYFARDGLNLFTASVSGNNSANQDRVTSSQVRVCWNSQYMPC</sequence>
<evidence type="ECO:0000313" key="2">
    <source>
        <dbReference type="EMBL" id="KIJ30503.1"/>
    </source>
</evidence>
<dbReference type="OrthoDB" id="3246330at2759"/>
<evidence type="ECO:0000313" key="3">
    <source>
        <dbReference type="Proteomes" id="UP000054279"/>
    </source>
</evidence>
<dbReference type="HOGENOM" id="CLU_102301_1_1_1"/>